<evidence type="ECO:0000313" key="2">
    <source>
        <dbReference type="EMBL" id="GGE41852.1"/>
    </source>
</evidence>
<dbReference type="Pfam" id="PF02643">
    <property type="entry name" value="DUF192"/>
    <property type="match status" value="1"/>
</dbReference>
<dbReference type="PROSITE" id="PS51257">
    <property type="entry name" value="PROKAR_LIPOPROTEIN"/>
    <property type="match status" value="1"/>
</dbReference>
<sequence length="164" mass="17794">MGKRVGSIFGQLAFLFPLIAGLSTPAFAGCSPSVVTIKGDFGKARFNIEVADDEDERAQGLMFRESLPNAAGMLFVYESPRSVAFWMRNTLIPLDMLFVDSTGTIARIHENAIPLDETPIPGGDNILAVLEINGGLSRRLGLEVGDVLRHEAFDQRSAVWPCGK</sequence>
<proteinExistence type="predicted"/>
<dbReference type="PANTHER" id="PTHR37953:SF1">
    <property type="entry name" value="UPF0127 PROTEIN MJ1496"/>
    <property type="match status" value="1"/>
</dbReference>
<evidence type="ECO:0008006" key="4">
    <source>
        <dbReference type="Google" id="ProtNLM"/>
    </source>
</evidence>
<feature type="signal peptide" evidence="1">
    <location>
        <begin position="1"/>
        <end position="28"/>
    </location>
</feature>
<accession>A0A917ACP9</accession>
<protein>
    <recommendedName>
        <fullName evidence="4">DUF192 domain-containing protein</fullName>
    </recommendedName>
</protein>
<dbReference type="RefSeq" id="WP_095596423.1">
    <property type="nucleotide sequence ID" value="NZ_BMKN01000001.1"/>
</dbReference>
<dbReference type="OrthoDB" id="9808290at2"/>
<dbReference type="InterPro" id="IPR003795">
    <property type="entry name" value="DUF192"/>
</dbReference>
<reference evidence="2" key="1">
    <citation type="journal article" date="2014" name="Int. J. Syst. Evol. Microbiol.">
        <title>Complete genome sequence of Corynebacterium casei LMG S-19264T (=DSM 44701T), isolated from a smear-ripened cheese.</title>
        <authorList>
            <consortium name="US DOE Joint Genome Institute (JGI-PGF)"/>
            <person name="Walter F."/>
            <person name="Albersmeier A."/>
            <person name="Kalinowski J."/>
            <person name="Ruckert C."/>
        </authorList>
    </citation>
    <scope>NUCLEOTIDE SEQUENCE</scope>
    <source>
        <strain evidence="2">CGMCC 1.16012</strain>
    </source>
</reference>
<name>A0A917ACP9_9RHOB</name>
<dbReference type="Gene3D" id="2.60.120.1140">
    <property type="entry name" value="Protein of unknown function DUF192"/>
    <property type="match status" value="1"/>
</dbReference>
<organism evidence="2 3">
    <name type="scientific">Actibacterium pelagium</name>
    <dbReference type="NCBI Taxonomy" id="2029103"/>
    <lineage>
        <taxon>Bacteria</taxon>
        <taxon>Pseudomonadati</taxon>
        <taxon>Pseudomonadota</taxon>
        <taxon>Alphaproteobacteria</taxon>
        <taxon>Rhodobacterales</taxon>
        <taxon>Roseobacteraceae</taxon>
        <taxon>Actibacterium</taxon>
    </lineage>
</organism>
<dbReference type="EMBL" id="BMKN01000001">
    <property type="protein sequence ID" value="GGE41852.1"/>
    <property type="molecule type" value="Genomic_DNA"/>
</dbReference>
<reference evidence="2" key="2">
    <citation type="submission" date="2020-09" db="EMBL/GenBank/DDBJ databases">
        <authorList>
            <person name="Sun Q."/>
            <person name="Zhou Y."/>
        </authorList>
    </citation>
    <scope>NUCLEOTIDE SEQUENCE</scope>
    <source>
        <strain evidence="2">CGMCC 1.16012</strain>
    </source>
</reference>
<dbReference type="AlphaFoldDB" id="A0A917ACP9"/>
<dbReference type="PANTHER" id="PTHR37953">
    <property type="entry name" value="UPF0127 PROTEIN MJ1496"/>
    <property type="match status" value="1"/>
</dbReference>
<dbReference type="InterPro" id="IPR038695">
    <property type="entry name" value="Saro_0823-like_sf"/>
</dbReference>
<gene>
    <name evidence="2" type="ORF">GCM10011517_06820</name>
</gene>
<evidence type="ECO:0000256" key="1">
    <source>
        <dbReference type="SAM" id="SignalP"/>
    </source>
</evidence>
<keyword evidence="1" id="KW-0732">Signal</keyword>
<dbReference type="Proteomes" id="UP000606730">
    <property type="component" value="Unassembled WGS sequence"/>
</dbReference>
<comment type="caution">
    <text evidence="2">The sequence shown here is derived from an EMBL/GenBank/DDBJ whole genome shotgun (WGS) entry which is preliminary data.</text>
</comment>
<evidence type="ECO:0000313" key="3">
    <source>
        <dbReference type="Proteomes" id="UP000606730"/>
    </source>
</evidence>
<keyword evidence="3" id="KW-1185">Reference proteome</keyword>
<feature type="chain" id="PRO_5037846849" description="DUF192 domain-containing protein" evidence="1">
    <location>
        <begin position="29"/>
        <end position="164"/>
    </location>
</feature>